<protein>
    <submittedName>
        <fullName evidence="3">VCBS repeat-containing protein</fullName>
    </submittedName>
</protein>
<dbReference type="SUPFAM" id="SSF69318">
    <property type="entry name" value="Integrin alpha N-terminal domain"/>
    <property type="match status" value="2"/>
</dbReference>
<dbReference type="EMBL" id="JAQNDL010000003">
    <property type="protein sequence ID" value="MDC0721125.1"/>
    <property type="molecule type" value="Genomic_DNA"/>
</dbReference>
<name>A0ABT5E609_9BACT</name>
<keyword evidence="1" id="KW-0732">Signal</keyword>
<reference evidence="3 4" key="1">
    <citation type="submission" date="2022-11" db="EMBL/GenBank/DDBJ databases">
        <title>Minimal conservation of predation-associated metabolite biosynthetic gene clusters underscores biosynthetic potential of Myxococcota including descriptions for ten novel species: Archangium lansinium sp. nov., Myxococcus landrumus sp. nov., Nannocystis bai.</title>
        <authorList>
            <person name="Ahearne A."/>
            <person name="Stevens C."/>
            <person name="Dowd S."/>
        </authorList>
    </citation>
    <scope>NUCLEOTIDE SEQUENCE [LARGE SCALE GENOMIC DNA]</scope>
    <source>
        <strain evidence="3 4">BB15-2</strain>
    </source>
</reference>
<dbReference type="InterPro" id="IPR013517">
    <property type="entry name" value="FG-GAP"/>
</dbReference>
<dbReference type="InterPro" id="IPR028994">
    <property type="entry name" value="Integrin_alpha_N"/>
</dbReference>
<proteinExistence type="predicted"/>
<evidence type="ECO:0000256" key="1">
    <source>
        <dbReference type="ARBA" id="ARBA00022729"/>
    </source>
</evidence>
<dbReference type="Pfam" id="PF13517">
    <property type="entry name" value="FG-GAP_3"/>
    <property type="match status" value="1"/>
</dbReference>
<feature type="compositionally biased region" description="Low complexity" evidence="2">
    <location>
        <begin position="36"/>
        <end position="82"/>
    </location>
</feature>
<dbReference type="PANTHER" id="PTHR44103:SF1">
    <property type="entry name" value="PROPROTEIN CONVERTASE P"/>
    <property type="match status" value="1"/>
</dbReference>
<sequence length="571" mass="59165">MRNSRPASHSSWLVTLALAVGPQLGCGDDGRPQGQTSAGGATTTSPTTTTTGGSTTSGPTTAPTTSTGASASEGTGVTATGGVQFDVGNGDDTDSGTTGAPNLCKVAVDGDAGNCRTKAPPDAFSPEVQWSWPGVGEDVFSGVSPLVANLTDDNGDGQIDLCDIPDIVVVAGPGDGVEPDTGHIYVLDGATGALHYTIPDPVYGYSSPALGDIDGDGVPELLVFAHGDVVRAYEHDGTPKWTSAPVSAAATRGAVAIADLDADGSPEILYSDSVLSAGGEVLWSVLDGAWSYATPTAADLDDDGLLEVVYGHSAYRHDGTPYYTNDAVPVASLPHVADLDEDGLPEILLSTGNGLTVLEHDGSTKPGHLDMRLTGANPDHVFIWLRPAAIHDFDGDDLPEFSHSSAAQYAIYDTNPAAIQWQAAVLDQSGAAGGTAFDFIAAGAAQAMYADEYSLFVFDGAGAPLLEVPHTSLTYIEFPVVADVDNDGSAEIVVVSNQSIQGPPSPTVQVIRDVEDRWIQARRIWNQHTYHVTNVREDGTIPAVEPKSWQLLNTFRTQAQIEGGAVCDPPG</sequence>
<dbReference type="RefSeq" id="WP_272091144.1">
    <property type="nucleotide sequence ID" value="NZ_JAQNDL010000003.1"/>
</dbReference>
<organism evidence="3 4">
    <name type="scientific">Nannocystis bainbridge</name>
    <dbReference type="NCBI Taxonomy" id="2995303"/>
    <lineage>
        <taxon>Bacteria</taxon>
        <taxon>Pseudomonadati</taxon>
        <taxon>Myxococcota</taxon>
        <taxon>Polyangia</taxon>
        <taxon>Nannocystales</taxon>
        <taxon>Nannocystaceae</taxon>
        <taxon>Nannocystis</taxon>
    </lineage>
</organism>
<comment type="caution">
    <text evidence="3">The sequence shown here is derived from an EMBL/GenBank/DDBJ whole genome shotgun (WGS) entry which is preliminary data.</text>
</comment>
<evidence type="ECO:0000313" key="4">
    <source>
        <dbReference type="Proteomes" id="UP001221686"/>
    </source>
</evidence>
<accession>A0ABT5E609</accession>
<dbReference type="PROSITE" id="PS00018">
    <property type="entry name" value="EF_HAND_1"/>
    <property type="match status" value="1"/>
</dbReference>
<dbReference type="PANTHER" id="PTHR44103">
    <property type="entry name" value="PROPROTEIN CONVERTASE P"/>
    <property type="match status" value="1"/>
</dbReference>
<dbReference type="Proteomes" id="UP001221686">
    <property type="component" value="Unassembled WGS sequence"/>
</dbReference>
<feature type="region of interest" description="Disordered" evidence="2">
    <location>
        <begin position="25"/>
        <end position="98"/>
    </location>
</feature>
<evidence type="ECO:0000313" key="3">
    <source>
        <dbReference type="EMBL" id="MDC0721125.1"/>
    </source>
</evidence>
<keyword evidence="4" id="KW-1185">Reference proteome</keyword>
<gene>
    <name evidence="3" type="ORF">POL25_29735</name>
</gene>
<evidence type="ECO:0000256" key="2">
    <source>
        <dbReference type="SAM" id="MobiDB-lite"/>
    </source>
</evidence>
<dbReference type="InterPro" id="IPR018247">
    <property type="entry name" value="EF_Hand_1_Ca_BS"/>
</dbReference>